<evidence type="ECO:0000313" key="2">
    <source>
        <dbReference type="Proteomes" id="UP001521209"/>
    </source>
</evidence>
<gene>
    <name evidence="1" type="ORF">L2A60_18285</name>
</gene>
<dbReference type="InterPro" id="IPR019226">
    <property type="entry name" value="DUF2158"/>
</dbReference>
<dbReference type="RefSeq" id="WP_235705924.1">
    <property type="nucleotide sequence ID" value="NZ_JAKGBZ010000064.1"/>
</dbReference>
<proteinExistence type="predicted"/>
<comment type="caution">
    <text evidence="1">The sequence shown here is derived from an EMBL/GenBank/DDBJ whole genome shotgun (WGS) entry which is preliminary data.</text>
</comment>
<dbReference type="Proteomes" id="UP001521209">
    <property type="component" value="Unassembled WGS sequence"/>
</dbReference>
<organism evidence="1 2">
    <name type="scientific">Acidiphilium iwatense</name>
    <dbReference type="NCBI Taxonomy" id="768198"/>
    <lineage>
        <taxon>Bacteria</taxon>
        <taxon>Pseudomonadati</taxon>
        <taxon>Pseudomonadota</taxon>
        <taxon>Alphaproteobacteria</taxon>
        <taxon>Acetobacterales</taxon>
        <taxon>Acidocellaceae</taxon>
        <taxon>Acidiphilium</taxon>
    </lineage>
</organism>
<dbReference type="Pfam" id="PF09926">
    <property type="entry name" value="DUF2158"/>
    <property type="match status" value="1"/>
</dbReference>
<evidence type="ECO:0000313" key="1">
    <source>
        <dbReference type="EMBL" id="MCF3948613.1"/>
    </source>
</evidence>
<keyword evidence="2" id="KW-1185">Reference proteome</keyword>
<reference evidence="1 2" key="1">
    <citation type="submission" date="2022-01" db="EMBL/GenBank/DDBJ databases">
        <authorList>
            <person name="Won M."/>
            <person name="Kim S.-J."/>
            <person name="Kwon S.-W."/>
        </authorList>
    </citation>
    <scope>NUCLEOTIDE SEQUENCE [LARGE SCALE GENOMIC DNA]</scope>
    <source>
        <strain evidence="1 2">KCTC 23505</strain>
    </source>
</reference>
<name>A0ABS9E0Y6_9PROT</name>
<protein>
    <submittedName>
        <fullName evidence="1">DUF2158 domain-containing protein</fullName>
    </submittedName>
</protein>
<accession>A0ABS9E0Y6</accession>
<sequence length="59" mass="6794">MEDELNPGDKVMLKSGGPVMTFDEYEQVLDGKMATCSWFADGEKIQERFFTESIKRVEE</sequence>
<dbReference type="EMBL" id="JAKGBZ010000064">
    <property type="protein sequence ID" value="MCF3948613.1"/>
    <property type="molecule type" value="Genomic_DNA"/>
</dbReference>